<dbReference type="RefSeq" id="WP_072954144.1">
    <property type="nucleotide sequence ID" value="NZ_FQUH01000001.1"/>
</dbReference>
<reference evidence="2" key="1">
    <citation type="submission" date="2016-11" db="EMBL/GenBank/DDBJ databases">
        <authorList>
            <person name="Varghese N."/>
            <person name="Submissions S."/>
        </authorList>
    </citation>
    <scope>NUCLEOTIDE SEQUENCE [LARGE SCALE GENOMIC DNA]</scope>
    <source>
        <strain evidence="2">DSM 21264</strain>
    </source>
</reference>
<evidence type="ECO:0000313" key="2">
    <source>
        <dbReference type="Proteomes" id="UP000184159"/>
    </source>
</evidence>
<evidence type="ECO:0000313" key="1">
    <source>
        <dbReference type="EMBL" id="SHE30663.1"/>
    </source>
</evidence>
<dbReference type="InterPro" id="IPR016161">
    <property type="entry name" value="Ald_DH/histidinol_DH"/>
</dbReference>
<keyword evidence="2" id="KW-1185">Reference proteome</keyword>
<dbReference type="AlphaFoldDB" id="A0A1M4SEK0"/>
<organism evidence="1 2">
    <name type="scientific">Vibrio gazogenes DSM 21264 = NBRC 103151</name>
    <dbReference type="NCBI Taxonomy" id="1123492"/>
    <lineage>
        <taxon>Bacteria</taxon>
        <taxon>Pseudomonadati</taxon>
        <taxon>Pseudomonadota</taxon>
        <taxon>Gammaproteobacteria</taxon>
        <taxon>Vibrionales</taxon>
        <taxon>Vibrionaceae</taxon>
        <taxon>Vibrio</taxon>
    </lineage>
</organism>
<sequence length="232" mass="25161">MVNKTTHFSDAALAWQQWNLTDFSSKSEHLLRLAQSLEHNAADLAQVITYHLNSARTRIAEGQLLVGPTGETNELYCSGRGVVVLLHKQSGANASRAVVAQLAAALIAGNSILLCSDDTTLNSRLASALENSRFPIHLVQIVAVEAFNQIMTCDVRQVGMICEPQDARQVNQQLSKRPGVIISPVIETDLDQLPMAHDAALVLRFITERTRTINITAIGGNASLLEMGSSNH</sequence>
<gene>
    <name evidence="1" type="ORF">SAMN02745781_00047</name>
</gene>
<dbReference type="GO" id="GO:0016491">
    <property type="term" value="F:oxidoreductase activity"/>
    <property type="evidence" value="ECO:0007669"/>
    <property type="project" value="InterPro"/>
</dbReference>
<proteinExistence type="predicted"/>
<dbReference type="Proteomes" id="UP000184159">
    <property type="component" value="Unassembled WGS sequence"/>
</dbReference>
<dbReference type="SUPFAM" id="SSF53720">
    <property type="entry name" value="ALDH-like"/>
    <property type="match status" value="1"/>
</dbReference>
<dbReference type="EMBL" id="FQUH01000001">
    <property type="protein sequence ID" value="SHE30663.1"/>
    <property type="molecule type" value="Genomic_DNA"/>
</dbReference>
<accession>A0A1M4SEK0</accession>
<protein>
    <submittedName>
        <fullName evidence="1">Delta-1-pyrroline-5-carboxylate dehydrogenase</fullName>
    </submittedName>
</protein>
<name>A0A1M4SEK0_VIBGA</name>